<dbReference type="Proteomes" id="UP000005755">
    <property type="component" value="Unassembled WGS sequence"/>
</dbReference>
<dbReference type="EMBL" id="DS990394">
    <property type="protein sequence ID" value="EFR47525.1"/>
    <property type="molecule type" value="Genomic_DNA"/>
</dbReference>
<protein>
    <submittedName>
        <fullName evidence="1">Virulence-associated protein D (VapD) conserved region</fullName>
    </submittedName>
</protein>
<gene>
    <name evidence="1" type="ORF">HCCG_02073</name>
</gene>
<evidence type="ECO:0000313" key="1">
    <source>
        <dbReference type="EMBL" id="EFR47525.1"/>
    </source>
</evidence>
<dbReference type="Gene3D" id="3.30.70.240">
    <property type="match status" value="1"/>
</dbReference>
<organism evidence="1 2">
    <name type="scientific">Helicobacter cinaedi CCUG 18818 = ATCC BAA-847</name>
    <dbReference type="NCBI Taxonomy" id="537971"/>
    <lineage>
        <taxon>Bacteria</taxon>
        <taxon>Pseudomonadati</taxon>
        <taxon>Campylobacterota</taxon>
        <taxon>Epsilonproteobacteria</taxon>
        <taxon>Campylobacterales</taxon>
        <taxon>Helicobacteraceae</taxon>
        <taxon>Helicobacter</taxon>
    </lineage>
</organism>
<name>A0ABN0BEB3_9HELI</name>
<accession>A0ABN0BEB3</accession>
<sequence>MAMKNRKALNFDLSTNELKKHFNSTAEAYSQIKIFMIENGFEHRQYSGYISKEPMNEREITKLVRKLNKQLSWLSTCVLNFDVTDIGEQHDLTHLLTGKKSKIAEFEISNESNEAKKTNRIRKHR</sequence>
<dbReference type="NCBIfam" id="NF041506">
    <property type="entry name" value="VapD"/>
    <property type="match status" value="1"/>
</dbReference>
<evidence type="ECO:0000313" key="2">
    <source>
        <dbReference type="Proteomes" id="UP000005755"/>
    </source>
</evidence>
<proteinExistence type="predicted"/>
<keyword evidence="2" id="KW-1185">Reference proteome</keyword>
<dbReference type="InterPro" id="IPR048135">
    <property type="entry name" value="VapD-like"/>
</dbReference>
<reference evidence="2" key="1">
    <citation type="journal article" date="2014" name="Genome Announc.">
        <title>Draft genome sequences of six enterohepatic helicobacter species isolated from humans and one from rhesus macaques.</title>
        <authorList>
            <person name="Shen Z."/>
            <person name="Sheh A."/>
            <person name="Young S.K."/>
            <person name="Abouelliel A."/>
            <person name="Ward D.V."/>
            <person name="Earl A.M."/>
            <person name="Fox J.G."/>
        </authorList>
    </citation>
    <scope>NUCLEOTIDE SEQUENCE [LARGE SCALE GENOMIC DNA]</scope>
    <source>
        <strain evidence="2">CCUG 18818</strain>
    </source>
</reference>